<dbReference type="AlphaFoldDB" id="A0A2R8BL65"/>
<evidence type="ECO:0000313" key="1">
    <source>
        <dbReference type="EMBL" id="SPH24094.1"/>
    </source>
</evidence>
<dbReference type="SUPFAM" id="SSF56935">
    <property type="entry name" value="Porins"/>
    <property type="match status" value="1"/>
</dbReference>
<evidence type="ECO:0000313" key="2">
    <source>
        <dbReference type="Proteomes" id="UP000244924"/>
    </source>
</evidence>
<accession>A0A2R8BL65</accession>
<proteinExistence type="predicted"/>
<protein>
    <recommendedName>
        <fullName evidence="3">TIGR03016 family PEP-CTERM system-associated outer membrane protein</fullName>
    </recommendedName>
</protein>
<gene>
    <name evidence="1" type="ORF">DEA8626_03143</name>
</gene>
<evidence type="ECO:0008006" key="3">
    <source>
        <dbReference type="Google" id="ProtNLM"/>
    </source>
</evidence>
<dbReference type="EMBL" id="OMOQ01000003">
    <property type="protein sequence ID" value="SPH24094.1"/>
    <property type="molecule type" value="Genomic_DNA"/>
</dbReference>
<organism evidence="1 2">
    <name type="scientific">Albidovulum aquaemixtae</name>
    <dbReference type="NCBI Taxonomy" id="1542388"/>
    <lineage>
        <taxon>Bacteria</taxon>
        <taxon>Pseudomonadati</taxon>
        <taxon>Pseudomonadota</taxon>
        <taxon>Alphaproteobacteria</taxon>
        <taxon>Rhodobacterales</taxon>
        <taxon>Paracoccaceae</taxon>
        <taxon>Albidovulum</taxon>
    </lineage>
</organism>
<reference evidence="1 2" key="1">
    <citation type="submission" date="2018-03" db="EMBL/GenBank/DDBJ databases">
        <authorList>
            <person name="Keele B.F."/>
        </authorList>
    </citation>
    <scope>NUCLEOTIDE SEQUENCE [LARGE SCALE GENOMIC DNA]</scope>
    <source>
        <strain evidence="1 2">CECT 8626</strain>
    </source>
</reference>
<dbReference type="RefSeq" id="WP_108854154.1">
    <property type="nucleotide sequence ID" value="NZ_OMOQ01000003.1"/>
</dbReference>
<sequence>MGTSRNKIAAIAALSTIWPGMALPQQTGTGGTAARGAGGLQFDINVNSKLSYDDNFQLQPRSPGSTTIFDNSVDLNLSSVTSVQDFNVNASGVFRYAEIPGRSISGFEDPTIRLGYRLDGVNSRLTFNGRYRNVDREFLDPFQVEQEEQQSNIFVDDGGTVEFTTAALSYQTGLNDPLGFTVSLDHDQRDYSNVTNARLFDRETNSANLTATLKVSPVTQLRAQAGITEFSADDAVGTERRTTDYSIGVVQDIDPTLVLDARLGRTEIDTDTNTGSSNRSGATGAATLTKTLSNGTVFASIDSTVNQNGSRNSLRFGRSLQLPSGSFNASVGGIDTPSGNNYVIGSLGYTHQLKTSNINVSINRNVSTNSLSEDVLDTRVSVGYGYEINNNSRLNVALNWGRSESAGIGGAPTVERTSLRATYSHALTQDWDLTGGVLVRRRSASTATGDAQSNSVFVTLDRSFNFRP</sequence>
<name>A0A2R8BL65_9RHOB</name>
<dbReference type="OrthoDB" id="7756354at2"/>
<dbReference type="Proteomes" id="UP000244924">
    <property type="component" value="Unassembled WGS sequence"/>
</dbReference>
<keyword evidence="2" id="KW-1185">Reference proteome</keyword>